<name>A0A5J4X4W3_9EUKA</name>
<sequence length="520" mass="58305">MEDSSLRAGIQIAFTNQTDFERIGNIPQIAFDLRSSDTNLHVPALQQLLITVAKIPSCLEAVQQQDIIGILKNFLVSGAQTELQELSSGILGIIGVRWSRRSKKNRASSSANVLLQIILSSDEKLSRDASDALCKLIGADEQIRQVLFMKRFIYLILESLSIQSPEQMKSSSSDQEEELTQDFVKAGLLAVILKLVEDEEQLNELSVLIPVLEELKKNGKGEVKSKARTLLNIFSGAEISVQTSQKKDDGKDIRIKELEESNQRKDELIRQNDEQIRQKDDELMQKKDEKEKISKELFKERSEKERLIQENRSKDERIAELERQLASTSQQKPEIKSQFSIQQLPGDIPISITIPIEYSKQYTKKEGEFTYTSKNGECKTFPIDQIITNGLYRCEFKVNKAGSSFGIMKSGLIIPFGKGCGWGPYGKDNACYSQKSNIGGNQELKDGDIVAIEVIMTAPRTATFFINGKQQPVYISNIPESVQFFFTLSQNNTSTTVLSLKRLEASTSTNIAGATKVIWA</sequence>
<gene>
    <name evidence="2" type="ORF">EZS28_002190</name>
</gene>
<feature type="region of interest" description="Disordered" evidence="1">
    <location>
        <begin position="264"/>
        <end position="290"/>
    </location>
</feature>
<dbReference type="InterPro" id="IPR043136">
    <property type="entry name" value="B30.2/SPRY_sf"/>
</dbReference>
<dbReference type="SUPFAM" id="SSF48371">
    <property type="entry name" value="ARM repeat"/>
    <property type="match status" value="1"/>
</dbReference>
<reference evidence="2 3" key="1">
    <citation type="submission" date="2019-03" db="EMBL/GenBank/DDBJ databases">
        <title>Single cell metagenomics reveals metabolic interactions within the superorganism composed of flagellate Streblomastix strix and complex community of Bacteroidetes bacteria on its surface.</title>
        <authorList>
            <person name="Treitli S.C."/>
            <person name="Kolisko M."/>
            <person name="Husnik F."/>
            <person name="Keeling P."/>
            <person name="Hampl V."/>
        </authorList>
    </citation>
    <scope>NUCLEOTIDE SEQUENCE [LARGE SCALE GENOMIC DNA]</scope>
    <source>
        <strain evidence="2">ST1C</strain>
    </source>
</reference>
<evidence type="ECO:0008006" key="4">
    <source>
        <dbReference type="Google" id="ProtNLM"/>
    </source>
</evidence>
<accession>A0A5J4X4W3</accession>
<evidence type="ECO:0000256" key="1">
    <source>
        <dbReference type="SAM" id="MobiDB-lite"/>
    </source>
</evidence>
<organism evidence="2 3">
    <name type="scientific">Streblomastix strix</name>
    <dbReference type="NCBI Taxonomy" id="222440"/>
    <lineage>
        <taxon>Eukaryota</taxon>
        <taxon>Metamonada</taxon>
        <taxon>Preaxostyla</taxon>
        <taxon>Oxymonadida</taxon>
        <taxon>Streblomastigidae</taxon>
        <taxon>Streblomastix</taxon>
    </lineage>
</organism>
<comment type="caution">
    <text evidence="2">The sequence shown here is derived from an EMBL/GenBank/DDBJ whole genome shotgun (WGS) entry which is preliminary data.</text>
</comment>
<dbReference type="AlphaFoldDB" id="A0A5J4X4W3"/>
<dbReference type="Gene3D" id="1.25.10.10">
    <property type="entry name" value="Leucine-rich Repeat Variant"/>
    <property type="match status" value="1"/>
</dbReference>
<evidence type="ECO:0000313" key="2">
    <source>
        <dbReference type="EMBL" id="KAA6402278.1"/>
    </source>
</evidence>
<dbReference type="InterPro" id="IPR016024">
    <property type="entry name" value="ARM-type_fold"/>
</dbReference>
<dbReference type="EMBL" id="SNRW01000259">
    <property type="protein sequence ID" value="KAA6402278.1"/>
    <property type="molecule type" value="Genomic_DNA"/>
</dbReference>
<dbReference type="Proteomes" id="UP000324800">
    <property type="component" value="Unassembled WGS sequence"/>
</dbReference>
<evidence type="ECO:0000313" key="3">
    <source>
        <dbReference type="Proteomes" id="UP000324800"/>
    </source>
</evidence>
<dbReference type="InterPro" id="IPR011989">
    <property type="entry name" value="ARM-like"/>
</dbReference>
<protein>
    <recommendedName>
        <fullName evidence="4">B30.2/SPRY domain-containing protein</fullName>
    </recommendedName>
</protein>
<proteinExistence type="predicted"/>
<dbReference type="Gene3D" id="2.60.120.920">
    <property type="match status" value="1"/>
</dbReference>